<proteinExistence type="predicted"/>
<accession>A0A1J9P4G9</accession>
<sequence>MPERAWKDIAAFSSFGDTVASGVRERVTPGGFLGQEQAFFSALAEAESPGTNEFN</sequence>
<keyword evidence="2" id="KW-1185">Reference proteome</keyword>
<name>A0A1J9P4G9_9EURO</name>
<dbReference type="Proteomes" id="UP000182235">
    <property type="component" value="Unassembled WGS sequence"/>
</dbReference>
<protein>
    <submittedName>
        <fullName evidence="1">Uncharacterized protein</fullName>
    </submittedName>
</protein>
<gene>
    <name evidence="1" type="ORF">AJ78_07925</name>
</gene>
<dbReference type="AlphaFoldDB" id="A0A1J9P4G9"/>
<evidence type="ECO:0000313" key="1">
    <source>
        <dbReference type="EMBL" id="OJD11272.1"/>
    </source>
</evidence>
<dbReference type="EMBL" id="LGRN01000575">
    <property type="protein sequence ID" value="OJD11272.1"/>
    <property type="molecule type" value="Genomic_DNA"/>
</dbReference>
<evidence type="ECO:0000313" key="2">
    <source>
        <dbReference type="Proteomes" id="UP000182235"/>
    </source>
</evidence>
<organism evidence="1 2">
    <name type="scientific">Emergomyces pasteurianus Ep9510</name>
    <dbReference type="NCBI Taxonomy" id="1447872"/>
    <lineage>
        <taxon>Eukaryota</taxon>
        <taxon>Fungi</taxon>
        <taxon>Dikarya</taxon>
        <taxon>Ascomycota</taxon>
        <taxon>Pezizomycotina</taxon>
        <taxon>Eurotiomycetes</taxon>
        <taxon>Eurotiomycetidae</taxon>
        <taxon>Onygenales</taxon>
        <taxon>Ajellomycetaceae</taxon>
        <taxon>Emergomyces</taxon>
    </lineage>
</organism>
<reference evidence="1 2" key="1">
    <citation type="submission" date="2015-07" db="EMBL/GenBank/DDBJ databases">
        <title>Emmonsia species relationships and genome sequence.</title>
        <authorList>
            <consortium name="The Broad Institute Genomics Platform"/>
            <person name="Cuomo C.A."/>
            <person name="Munoz J.F."/>
            <person name="Imamovic A."/>
            <person name="Priest M.E."/>
            <person name="Young S."/>
            <person name="Clay O.K."/>
            <person name="McEwen J.G."/>
        </authorList>
    </citation>
    <scope>NUCLEOTIDE SEQUENCE [LARGE SCALE GENOMIC DNA]</scope>
    <source>
        <strain evidence="1 2">UAMH 9510</strain>
    </source>
</reference>
<comment type="caution">
    <text evidence="1">The sequence shown here is derived from an EMBL/GenBank/DDBJ whole genome shotgun (WGS) entry which is preliminary data.</text>
</comment>
<dbReference type="VEuPathDB" id="FungiDB:AJ78_07925"/>